<protein>
    <recommendedName>
        <fullName evidence="4">Fungal N-terminal domain-containing protein</fullName>
    </recommendedName>
</protein>
<evidence type="ECO:0000256" key="1">
    <source>
        <dbReference type="SAM" id="MobiDB-lite"/>
    </source>
</evidence>
<dbReference type="VEuPathDB" id="FungiDB:Z518_07243"/>
<dbReference type="EMBL" id="KN847479">
    <property type="protein sequence ID" value="KIX03690.1"/>
    <property type="molecule type" value="Genomic_DNA"/>
</dbReference>
<dbReference type="OrthoDB" id="4506358at2759"/>
<dbReference type="HOGENOM" id="CLU_473387_0_0_1"/>
<dbReference type="GO" id="GO:0006355">
    <property type="term" value="P:regulation of DNA-templated transcription"/>
    <property type="evidence" value="ECO:0007669"/>
    <property type="project" value="InterPro"/>
</dbReference>
<dbReference type="PANTHER" id="PTHR36167:SF4">
    <property type="entry name" value="FUNGAL N-TERMINAL DOMAIN-CONTAINING PROTEIN"/>
    <property type="match status" value="1"/>
</dbReference>
<sequence length="576" mass="63014">MAEVIGLGASILGIADAGLRVTTALYRFSKSYSSADTKVEGIASTVAVTAAILTKLGNVVNEHPDDLHKMRRWSVFPDTIAACQKQYDGIEKALQKARPGNMRPWQKLVFALGGDEEIEELLIELERTKSNLELLLGAVNYDILRRLEKANELSPQLAEQLAEIKAILPWLVSNIALLGGLQNPGNGGSNDDTTKVPPQSNVLTVVPVGEPGIAPFETPGSNPGKSPALNNTSIARFPNGQSDGNQDGNYGRGQPSTWPHRLGNSQGSPRLLTEASPNQAKNPDSNKPPKDENTAYDGPSQKPLYPWETDMSGPFYEAWSLIYQKETRQKKASSYDSAHEISISYFPIKLTVAPVSVKPPRYSFIELRIPSSQLRDIVTKKNPSGPPISDILTSLPAPAQRAVNKLLQHRSYRRPSIEMIEVRKSFWKRMTSRGSNPSLVIYLKCDVRPSSTEQKKGASIPSLSSVDTDGLYDGLDEGTDADAEERPERPVPGLVNYGPMSGTEYARTPGAAGRLFGEPVAYQSEVKPKILLGETMEARPRQKSPTQRMPTEDEAEKLMDEFLAGLEAEDKAQRAD</sequence>
<organism evidence="2 3">
    <name type="scientific">Rhinocladiella mackenziei CBS 650.93</name>
    <dbReference type="NCBI Taxonomy" id="1442369"/>
    <lineage>
        <taxon>Eukaryota</taxon>
        <taxon>Fungi</taxon>
        <taxon>Dikarya</taxon>
        <taxon>Ascomycota</taxon>
        <taxon>Pezizomycotina</taxon>
        <taxon>Eurotiomycetes</taxon>
        <taxon>Chaetothyriomycetidae</taxon>
        <taxon>Chaetothyriales</taxon>
        <taxon>Herpotrichiellaceae</taxon>
        <taxon>Rhinocladiella</taxon>
    </lineage>
</organism>
<evidence type="ECO:0000313" key="2">
    <source>
        <dbReference type="EMBL" id="KIX03690.1"/>
    </source>
</evidence>
<reference evidence="2 3" key="1">
    <citation type="submission" date="2015-01" db="EMBL/GenBank/DDBJ databases">
        <title>The Genome Sequence of Rhinocladiella mackenzie CBS 650.93.</title>
        <authorList>
            <consortium name="The Broad Institute Genomics Platform"/>
            <person name="Cuomo C."/>
            <person name="de Hoog S."/>
            <person name="Gorbushina A."/>
            <person name="Stielow B."/>
            <person name="Teixiera M."/>
            <person name="Abouelleil A."/>
            <person name="Chapman S.B."/>
            <person name="Priest M."/>
            <person name="Young S.K."/>
            <person name="Wortman J."/>
            <person name="Nusbaum C."/>
            <person name="Birren B."/>
        </authorList>
    </citation>
    <scope>NUCLEOTIDE SEQUENCE [LARGE SCALE GENOMIC DNA]</scope>
    <source>
        <strain evidence="2 3">CBS 650.93</strain>
    </source>
</reference>
<dbReference type="RefSeq" id="XP_013270826.1">
    <property type="nucleotide sequence ID" value="XM_013415372.1"/>
</dbReference>
<proteinExistence type="predicted"/>
<accession>A0A0D2J3X1</accession>
<name>A0A0D2J3X1_9EURO</name>
<feature type="region of interest" description="Disordered" evidence="1">
    <location>
        <begin position="209"/>
        <end position="307"/>
    </location>
</feature>
<dbReference type="Proteomes" id="UP000053617">
    <property type="component" value="Unassembled WGS sequence"/>
</dbReference>
<feature type="compositionally biased region" description="Polar residues" evidence="1">
    <location>
        <begin position="219"/>
        <end position="248"/>
    </location>
</feature>
<dbReference type="InterPro" id="IPR039327">
    <property type="entry name" value="CON7-like"/>
</dbReference>
<evidence type="ECO:0000313" key="3">
    <source>
        <dbReference type="Proteomes" id="UP000053617"/>
    </source>
</evidence>
<keyword evidence="3" id="KW-1185">Reference proteome</keyword>
<feature type="region of interest" description="Disordered" evidence="1">
    <location>
        <begin position="452"/>
        <end position="500"/>
    </location>
</feature>
<feature type="compositionally biased region" description="Polar residues" evidence="1">
    <location>
        <begin position="275"/>
        <end position="285"/>
    </location>
</feature>
<dbReference type="GeneID" id="25295314"/>
<dbReference type="AlphaFoldDB" id="A0A0D2J3X1"/>
<feature type="region of interest" description="Disordered" evidence="1">
    <location>
        <begin position="531"/>
        <end position="576"/>
    </location>
</feature>
<evidence type="ECO:0008006" key="4">
    <source>
        <dbReference type="Google" id="ProtNLM"/>
    </source>
</evidence>
<dbReference type="PANTHER" id="PTHR36167">
    <property type="entry name" value="C2H2 FINGER DOMAIN TRANSCRIPTION FACTOR (EUROFUNG)-RELATED"/>
    <property type="match status" value="1"/>
</dbReference>
<feature type="compositionally biased region" description="Acidic residues" evidence="1">
    <location>
        <begin position="474"/>
        <end position="483"/>
    </location>
</feature>
<gene>
    <name evidence="2" type="ORF">Z518_07243</name>
</gene>